<dbReference type="Pfam" id="PF01541">
    <property type="entry name" value="GIY-YIG"/>
    <property type="match status" value="1"/>
</dbReference>
<dbReference type="SMART" id="SM00465">
    <property type="entry name" value="GIYc"/>
    <property type="match status" value="1"/>
</dbReference>
<protein>
    <submittedName>
        <fullName evidence="2">GIY-YIG nuclease family protein</fullName>
    </submittedName>
</protein>
<dbReference type="PANTHER" id="PTHR30562">
    <property type="entry name" value="UVRC/OXIDOREDUCTASE"/>
    <property type="match status" value="1"/>
</dbReference>
<dbReference type="PROSITE" id="PS50164">
    <property type="entry name" value="GIY_YIG"/>
    <property type="match status" value="1"/>
</dbReference>
<feature type="domain" description="GIY-YIG" evidence="1">
    <location>
        <begin position="1"/>
        <end position="72"/>
    </location>
</feature>
<organism evidence="2 3">
    <name type="scientific">Tissierella simiarum</name>
    <dbReference type="NCBI Taxonomy" id="2841534"/>
    <lineage>
        <taxon>Bacteria</taxon>
        <taxon>Bacillati</taxon>
        <taxon>Bacillota</taxon>
        <taxon>Tissierellia</taxon>
        <taxon>Tissierellales</taxon>
        <taxon>Tissierellaceae</taxon>
        <taxon>Tissierella</taxon>
    </lineage>
</organism>
<accession>A0ABS6E954</accession>
<gene>
    <name evidence="2" type="ORF">KQI42_12015</name>
</gene>
<evidence type="ECO:0000259" key="1">
    <source>
        <dbReference type="PROSITE" id="PS50164"/>
    </source>
</evidence>
<sequence>MKDSDGNIIYIGKSKCLNKRVRSYFYNNHQWNKIKRMVFNIYDIDFIVTDTHLEAQILECALIKKIKPTYNSQFKNDKKYAYLKIEDYNKFRSLSVTQERETKYCFGPYRSKNTLLDLVDSFKNIYPIKKHGNSYEFTYHPLPLTMEKNIFEENRECLIELFSEKEYMIKFLLQIESKMKEVSLLLQFEKASFYKDTLTILKYLSSINKSDSLKGRKILVGEKIDSGYKLFYISDENLVLKRKYPTITIQDIEEFLDQGRTVEERITSYKNEKSNLDFKHIISTEIMSKSSKSVEFVGENFNPELFLNQLLNCCTSSYI</sequence>
<dbReference type="EMBL" id="JAHLPM010000009">
    <property type="protein sequence ID" value="MBU5438743.1"/>
    <property type="molecule type" value="Genomic_DNA"/>
</dbReference>
<evidence type="ECO:0000313" key="3">
    <source>
        <dbReference type="Proteomes" id="UP000749471"/>
    </source>
</evidence>
<name>A0ABS6E954_9FIRM</name>
<keyword evidence="3" id="KW-1185">Reference proteome</keyword>
<dbReference type="InterPro" id="IPR000305">
    <property type="entry name" value="GIY-YIG_endonuc"/>
</dbReference>
<reference evidence="2 3" key="1">
    <citation type="submission" date="2021-06" db="EMBL/GenBank/DDBJ databases">
        <authorList>
            <person name="Sun Q."/>
            <person name="Li D."/>
        </authorList>
    </citation>
    <scope>NUCLEOTIDE SEQUENCE [LARGE SCALE GENOMIC DNA]</scope>
    <source>
        <strain evidence="2 3">MSJ-40</strain>
    </source>
</reference>
<comment type="caution">
    <text evidence="2">The sequence shown here is derived from an EMBL/GenBank/DDBJ whole genome shotgun (WGS) entry which is preliminary data.</text>
</comment>
<dbReference type="CDD" id="cd10434">
    <property type="entry name" value="GIY-YIG_UvrC_Cho"/>
    <property type="match status" value="1"/>
</dbReference>
<proteinExistence type="predicted"/>
<dbReference type="PANTHER" id="PTHR30562:SF1">
    <property type="entry name" value="UVRABC SYSTEM PROTEIN C"/>
    <property type="match status" value="1"/>
</dbReference>
<evidence type="ECO:0000313" key="2">
    <source>
        <dbReference type="EMBL" id="MBU5438743.1"/>
    </source>
</evidence>
<dbReference type="Proteomes" id="UP000749471">
    <property type="component" value="Unassembled WGS sequence"/>
</dbReference>
<dbReference type="InterPro" id="IPR050066">
    <property type="entry name" value="UvrABC_protein_C"/>
</dbReference>
<dbReference type="InterPro" id="IPR047296">
    <property type="entry name" value="GIY-YIG_UvrC_Cho"/>
</dbReference>